<dbReference type="AlphaFoldDB" id="A0A563U2C3"/>
<keyword evidence="2" id="KW-0489">Methyltransferase</keyword>
<sequence length="290" mass="32534">MLRTIKFILNHPFAKNHRFKAFAGFIKWQLSSRISSKPVVYKFTKNSKLWVWKGLTGATGNIYCGLHEFEDMAFLLHMLRPHDMFMDVGANIGSYTILASAEIGAKTIAVEPVPQTFHHLKENIQLNQISKLVTALNIGLGSKKDILKFTRSYDTGNHVATDNDTDVIDVNVETLDGVLTSIVPLLIKIDVEGFETEVLKGGMNTLSSPGLKAIIIELNGAGVSYGFNDDNIHDQLIALGFKVMDYDPLTRVLKSSERKREHNTLYIRDVEFLKERLKSANPVYVKGRPL</sequence>
<dbReference type="NCBIfam" id="TIGR01444">
    <property type="entry name" value="fkbM_fam"/>
    <property type="match status" value="1"/>
</dbReference>
<dbReference type="Pfam" id="PF05050">
    <property type="entry name" value="Methyltransf_21"/>
    <property type="match status" value="1"/>
</dbReference>
<organism evidence="2 3">
    <name type="scientific">Mucilaginibacter achroorhodeus</name>
    <dbReference type="NCBI Taxonomy" id="2599294"/>
    <lineage>
        <taxon>Bacteria</taxon>
        <taxon>Pseudomonadati</taxon>
        <taxon>Bacteroidota</taxon>
        <taxon>Sphingobacteriia</taxon>
        <taxon>Sphingobacteriales</taxon>
        <taxon>Sphingobacteriaceae</taxon>
        <taxon>Mucilaginibacter</taxon>
    </lineage>
</organism>
<evidence type="ECO:0000313" key="2">
    <source>
        <dbReference type="EMBL" id="TWR25039.1"/>
    </source>
</evidence>
<dbReference type="SUPFAM" id="SSF53335">
    <property type="entry name" value="S-adenosyl-L-methionine-dependent methyltransferases"/>
    <property type="match status" value="1"/>
</dbReference>
<gene>
    <name evidence="2" type="ORF">FPZ42_14935</name>
</gene>
<dbReference type="PANTHER" id="PTHR34203">
    <property type="entry name" value="METHYLTRANSFERASE, FKBM FAMILY PROTEIN"/>
    <property type="match status" value="1"/>
</dbReference>
<dbReference type="Gene3D" id="3.40.50.150">
    <property type="entry name" value="Vaccinia Virus protein VP39"/>
    <property type="match status" value="1"/>
</dbReference>
<dbReference type="GO" id="GO:0032259">
    <property type="term" value="P:methylation"/>
    <property type="evidence" value="ECO:0007669"/>
    <property type="project" value="UniProtKB-KW"/>
</dbReference>
<feature type="domain" description="Methyltransferase FkbM" evidence="1">
    <location>
        <begin position="87"/>
        <end position="242"/>
    </location>
</feature>
<keyword evidence="2" id="KW-0808">Transferase</keyword>
<dbReference type="EMBL" id="VOEI01000005">
    <property type="protein sequence ID" value="TWR25039.1"/>
    <property type="molecule type" value="Genomic_DNA"/>
</dbReference>
<comment type="caution">
    <text evidence="2">The sequence shown here is derived from an EMBL/GenBank/DDBJ whole genome shotgun (WGS) entry which is preliminary data.</text>
</comment>
<dbReference type="Proteomes" id="UP000318010">
    <property type="component" value="Unassembled WGS sequence"/>
</dbReference>
<reference evidence="2 3" key="1">
    <citation type="submission" date="2019-07" db="EMBL/GenBank/DDBJ databases">
        <authorList>
            <person name="Kim J."/>
        </authorList>
    </citation>
    <scope>NUCLEOTIDE SEQUENCE [LARGE SCALE GENOMIC DNA]</scope>
    <source>
        <strain evidence="2 3">MJ1a</strain>
    </source>
</reference>
<protein>
    <submittedName>
        <fullName evidence="2">FkbM family methyltransferase</fullName>
    </submittedName>
</protein>
<dbReference type="InterPro" id="IPR052514">
    <property type="entry name" value="SAM-dependent_MTase"/>
</dbReference>
<dbReference type="GO" id="GO:0008168">
    <property type="term" value="F:methyltransferase activity"/>
    <property type="evidence" value="ECO:0007669"/>
    <property type="project" value="UniProtKB-KW"/>
</dbReference>
<dbReference type="PANTHER" id="PTHR34203:SF15">
    <property type="entry name" value="SLL1173 PROTEIN"/>
    <property type="match status" value="1"/>
</dbReference>
<keyword evidence="3" id="KW-1185">Reference proteome</keyword>
<dbReference type="InterPro" id="IPR006342">
    <property type="entry name" value="FkbM_mtfrase"/>
</dbReference>
<evidence type="ECO:0000259" key="1">
    <source>
        <dbReference type="Pfam" id="PF05050"/>
    </source>
</evidence>
<proteinExistence type="predicted"/>
<dbReference type="OrthoDB" id="9812600at2"/>
<dbReference type="InterPro" id="IPR029063">
    <property type="entry name" value="SAM-dependent_MTases_sf"/>
</dbReference>
<name>A0A563U2C3_9SPHI</name>
<accession>A0A563U2C3</accession>
<dbReference type="RefSeq" id="WP_146272509.1">
    <property type="nucleotide sequence ID" value="NZ_VOEI01000005.1"/>
</dbReference>
<evidence type="ECO:0000313" key="3">
    <source>
        <dbReference type="Proteomes" id="UP000318010"/>
    </source>
</evidence>